<keyword evidence="14" id="KW-1185">Reference proteome</keyword>
<dbReference type="PROSITE" id="PS51745">
    <property type="entry name" value="PB1"/>
    <property type="match status" value="1"/>
</dbReference>
<reference evidence="14" key="1">
    <citation type="journal article" date="2013" name="Nat. Genet.">
        <title>The Capsella rubella genome and the genomic consequences of rapid mating system evolution.</title>
        <authorList>
            <person name="Slotte T."/>
            <person name="Hazzouri K.M."/>
            <person name="Agren J.A."/>
            <person name="Koenig D."/>
            <person name="Maumus F."/>
            <person name="Guo Y.L."/>
            <person name="Steige K."/>
            <person name="Platts A.E."/>
            <person name="Escobar J.S."/>
            <person name="Newman L.K."/>
            <person name="Wang W."/>
            <person name="Mandakova T."/>
            <person name="Vello E."/>
            <person name="Smith L.M."/>
            <person name="Henz S.R."/>
            <person name="Steffen J."/>
            <person name="Takuno S."/>
            <person name="Brandvain Y."/>
            <person name="Coop G."/>
            <person name="Andolfatto P."/>
            <person name="Hu T.T."/>
            <person name="Blanchette M."/>
            <person name="Clark R.M."/>
            <person name="Quesneville H."/>
            <person name="Nordborg M."/>
            <person name="Gaut B.S."/>
            <person name="Lysak M.A."/>
            <person name="Jenkins J."/>
            <person name="Grimwood J."/>
            <person name="Chapman J."/>
            <person name="Prochnik S."/>
            <person name="Shu S."/>
            <person name="Rokhsar D."/>
            <person name="Schmutz J."/>
            <person name="Weigel D."/>
            <person name="Wright S.I."/>
        </authorList>
    </citation>
    <scope>NUCLEOTIDE SEQUENCE [LARGE SCALE GENOMIC DNA]</scope>
    <source>
        <strain evidence="14">cv. Monte Gargano</strain>
    </source>
</reference>
<keyword evidence="8 10" id="KW-0927">Auxin signaling pathway</keyword>
<keyword evidence="6 10" id="KW-0804">Transcription</keyword>
<dbReference type="InterPro" id="IPR010525">
    <property type="entry name" value="ARF_dom"/>
</dbReference>
<dbReference type="InterPro" id="IPR015300">
    <property type="entry name" value="DNA-bd_pseudobarrel_sf"/>
</dbReference>
<dbReference type="InterPro" id="IPR033389">
    <property type="entry name" value="AUX/IAA_dom"/>
</dbReference>
<organism evidence="13 14">
    <name type="scientific">Capsella rubella</name>
    <dbReference type="NCBI Taxonomy" id="81985"/>
    <lineage>
        <taxon>Eukaryota</taxon>
        <taxon>Viridiplantae</taxon>
        <taxon>Streptophyta</taxon>
        <taxon>Embryophyta</taxon>
        <taxon>Tracheophyta</taxon>
        <taxon>Spermatophyta</taxon>
        <taxon>Magnoliopsida</taxon>
        <taxon>eudicotyledons</taxon>
        <taxon>Gunneridae</taxon>
        <taxon>Pentapetalae</taxon>
        <taxon>rosids</taxon>
        <taxon>malvids</taxon>
        <taxon>Brassicales</taxon>
        <taxon>Brassicaceae</taxon>
        <taxon>Camelineae</taxon>
        <taxon>Capsella</taxon>
    </lineage>
</organism>
<dbReference type="EMBL" id="KB870809">
    <property type="protein sequence ID" value="EOA26040.1"/>
    <property type="molecule type" value="Genomic_DNA"/>
</dbReference>
<proteinExistence type="inferred from homology"/>
<feature type="domain" description="PB1" evidence="12">
    <location>
        <begin position="433"/>
        <end position="514"/>
    </location>
</feature>
<evidence type="ECO:0000313" key="14">
    <source>
        <dbReference type="Proteomes" id="UP000029121"/>
    </source>
</evidence>
<evidence type="ECO:0000259" key="11">
    <source>
        <dbReference type="PROSITE" id="PS50863"/>
    </source>
</evidence>
<evidence type="ECO:0000313" key="13">
    <source>
        <dbReference type="EMBL" id="EOA26040.1"/>
    </source>
</evidence>
<dbReference type="GO" id="GO:0006355">
    <property type="term" value="P:regulation of DNA-templated transcription"/>
    <property type="evidence" value="ECO:0007669"/>
    <property type="project" value="InterPro"/>
</dbReference>
<dbReference type="Gene3D" id="3.10.20.90">
    <property type="entry name" value="Phosphatidylinositol 3-kinase Catalytic Subunit, Chain A, domain 1"/>
    <property type="match status" value="1"/>
</dbReference>
<evidence type="ECO:0000256" key="3">
    <source>
        <dbReference type="ARBA" id="ARBA00011726"/>
    </source>
</evidence>
<dbReference type="SUPFAM" id="SSF54277">
    <property type="entry name" value="CAD &amp; PB1 domains"/>
    <property type="match status" value="1"/>
</dbReference>
<dbReference type="SUPFAM" id="SSF101936">
    <property type="entry name" value="DNA-binding pseudobarrel domain"/>
    <property type="match status" value="1"/>
</dbReference>
<dbReference type="PANTHER" id="PTHR31384:SF164">
    <property type="entry name" value="AUXIN RESPONSE FACTOR 12-RELATED"/>
    <property type="match status" value="1"/>
</dbReference>
<dbReference type="eggNOG" id="ENOG502QTME">
    <property type="taxonomic scope" value="Eukaryota"/>
</dbReference>
<dbReference type="Pfam" id="PF02309">
    <property type="entry name" value="AUX_IAA"/>
    <property type="match status" value="1"/>
</dbReference>
<evidence type="ECO:0000256" key="5">
    <source>
        <dbReference type="ARBA" id="ARBA00023125"/>
    </source>
</evidence>
<comment type="subcellular location">
    <subcellularLocation>
        <location evidence="1 10">Nucleus</location>
    </subcellularLocation>
</comment>
<comment type="function">
    <text evidence="9">Auxin response factors (ARFs) are transcriptional factors that bind specifically to the DNA sequence 5'-TGTCTC-3' found in the auxin-responsive promoter elements (AuxREs). Could act as transcriptional activator or repressor. Formation of heterodimers with Aux/IAA proteins may alter their ability to modulate early auxin response genes expression.</text>
</comment>
<evidence type="ECO:0000256" key="4">
    <source>
        <dbReference type="ARBA" id="ARBA00023015"/>
    </source>
</evidence>
<dbReference type="InterPro" id="IPR044835">
    <property type="entry name" value="ARF_plant"/>
</dbReference>
<dbReference type="Proteomes" id="UP000029121">
    <property type="component" value="Unassembled WGS sequence"/>
</dbReference>
<evidence type="ECO:0000256" key="8">
    <source>
        <dbReference type="ARBA" id="ARBA00023294"/>
    </source>
</evidence>
<dbReference type="FunFam" id="2.40.330.10:FF:000001">
    <property type="entry name" value="Auxin response factor"/>
    <property type="match status" value="1"/>
</dbReference>
<protein>
    <recommendedName>
        <fullName evidence="10">Auxin response factor</fullName>
    </recommendedName>
</protein>
<keyword evidence="4 10" id="KW-0805">Transcription regulation</keyword>
<dbReference type="Pfam" id="PF02362">
    <property type="entry name" value="B3"/>
    <property type="match status" value="1"/>
</dbReference>
<feature type="domain" description="TF-B3" evidence="11">
    <location>
        <begin position="127"/>
        <end position="229"/>
    </location>
</feature>
<gene>
    <name evidence="13" type="ORF">CARUB_v10019454mg</name>
</gene>
<dbReference type="InterPro" id="IPR053793">
    <property type="entry name" value="PB1-like"/>
</dbReference>
<dbReference type="CDD" id="cd10017">
    <property type="entry name" value="B3_DNA"/>
    <property type="match status" value="1"/>
</dbReference>
<dbReference type="GO" id="GO:0005634">
    <property type="term" value="C:nucleus"/>
    <property type="evidence" value="ECO:0007669"/>
    <property type="project" value="UniProtKB-SubCell"/>
</dbReference>
<accession>R0HLE5</accession>
<keyword evidence="5 10" id="KW-0238">DNA-binding</keyword>
<dbReference type="STRING" id="81985.R0HLE5"/>
<sequence>MDSCNVANVQPDLSRTLDGSESYMYEQLWKWCAGPLCHLPNLGDKVYYFPQGHIELVEASTREELNQIQSNFNLHSKLECRVIAVRLKKRKKKTDQVYAEITLIPDATQVVIPTQNDSQYRPKVNSFLKILTASDTSTHGGLSVPKRSATKCLPPLDMGISVPTQEIFTKDLHDSVWKFKHSFRGTPQRHLLTTGWSAFVTTKSLVVGVAFILLRGETGELRVGIRRARHQQGNITSSLVSTENMRHGVIASALHAFNNQCMFTVVFKPRSSQFIVKYDKFLDAVNNKFNVESRFTMRFETEDFSEKVDNFSPHWKDSEWRSLQVRWDELASFPRPEKVSPWEIEHIPPSSNVPQSFLLKEQAFTTQVVLPSMTNEGGTSFRLFGVSLVVPSRKNESYQVSNTSKLSQEKKFGLTQTFKLPKMAKSKQFSSTKSCTKVQLQGVTVGRALDLSVLNGYDQLIHELEKLFDLKGELRSRNQWEMVFIDHEGDIVLIGDVPWLEFCNMVKKILICSKEEIKKLKYERPISQTKPKA</sequence>
<dbReference type="Gene3D" id="2.40.330.10">
    <property type="entry name" value="DNA-binding pseudobarrel domain"/>
    <property type="match status" value="1"/>
</dbReference>
<evidence type="ECO:0000256" key="6">
    <source>
        <dbReference type="ARBA" id="ARBA00023163"/>
    </source>
</evidence>
<dbReference type="InterPro" id="IPR003340">
    <property type="entry name" value="B3_DNA-bd"/>
</dbReference>
<keyword evidence="7 10" id="KW-0539">Nucleus</keyword>
<evidence type="ECO:0000256" key="2">
    <source>
        <dbReference type="ARBA" id="ARBA00007853"/>
    </source>
</evidence>
<dbReference type="AlphaFoldDB" id="R0HLE5"/>
<comment type="subunit">
    <text evidence="3 10">Homodimers and heterodimers.</text>
</comment>
<evidence type="ECO:0000256" key="10">
    <source>
        <dbReference type="RuleBase" id="RU004561"/>
    </source>
</evidence>
<evidence type="ECO:0000256" key="7">
    <source>
        <dbReference type="ARBA" id="ARBA00023242"/>
    </source>
</evidence>
<evidence type="ECO:0000259" key="12">
    <source>
        <dbReference type="PROSITE" id="PS51745"/>
    </source>
</evidence>
<comment type="similarity">
    <text evidence="2 10">Belongs to the ARF family.</text>
</comment>
<dbReference type="GO" id="GO:0009734">
    <property type="term" value="P:auxin-activated signaling pathway"/>
    <property type="evidence" value="ECO:0007669"/>
    <property type="project" value="UniProtKB-KW"/>
</dbReference>
<dbReference type="Gene3D" id="2.30.30.1040">
    <property type="match status" value="1"/>
</dbReference>
<name>R0HLE5_9BRAS</name>
<dbReference type="PROSITE" id="PS50863">
    <property type="entry name" value="B3"/>
    <property type="match status" value="1"/>
</dbReference>
<evidence type="ECO:0000256" key="1">
    <source>
        <dbReference type="ARBA" id="ARBA00004123"/>
    </source>
</evidence>
<dbReference type="GO" id="GO:0003677">
    <property type="term" value="F:DNA binding"/>
    <property type="evidence" value="ECO:0007669"/>
    <property type="project" value="UniProtKB-KW"/>
</dbReference>
<dbReference type="PANTHER" id="PTHR31384">
    <property type="entry name" value="AUXIN RESPONSE FACTOR 4-RELATED"/>
    <property type="match status" value="1"/>
</dbReference>
<dbReference type="SMART" id="SM01019">
    <property type="entry name" value="B3"/>
    <property type="match status" value="1"/>
</dbReference>
<evidence type="ECO:0000256" key="9">
    <source>
        <dbReference type="ARBA" id="ARBA00037697"/>
    </source>
</evidence>
<dbReference type="Pfam" id="PF06507">
    <property type="entry name" value="ARF_AD"/>
    <property type="match status" value="1"/>
</dbReference>